<dbReference type="InterPro" id="IPR036291">
    <property type="entry name" value="NAD(P)-bd_dom_sf"/>
</dbReference>
<dbReference type="EMBL" id="FZNK01000001">
    <property type="protein sequence ID" value="SNR25197.1"/>
    <property type="molecule type" value="Genomic_DNA"/>
</dbReference>
<dbReference type="SMART" id="SM00881">
    <property type="entry name" value="CoA_binding"/>
    <property type="match status" value="1"/>
</dbReference>
<feature type="domain" description="CoA-binding" evidence="1">
    <location>
        <begin position="19"/>
        <end position="116"/>
    </location>
</feature>
<organism evidence="2 3">
    <name type="scientific">Halorubrum ezzemoulense</name>
    <name type="common">Halorubrum chaoviator</name>
    <dbReference type="NCBI Taxonomy" id="337243"/>
    <lineage>
        <taxon>Archaea</taxon>
        <taxon>Methanobacteriati</taxon>
        <taxon>Methanobacteriota</taxon>
        <taxon>Stenosarchaea group</taxon>
        <taxon>Halobacteria</taxon>
        <taxon>Halobacteriales</taxon>
        <taxon>Haloferacaceae</taxon>
        <taxon>Halorubrum</taxon>
    </lineage>
</organism>
<sequence length="147" mass="15793">MAIESSTMPVTDDAGLDRLLDAETIAVVGCSTTPGKAAHDVPAYLQDRGYRVIPVNPFADEVLGEPAYDAVGDVEEEIDIVDVFRPSEEVPEIAEAVRERHASRGDAGTLWLQLGISHDEAAAAAEEDGIDVVQDRCLKVEHGRLRG</sequence>
<protein>
    <recommendedName>
        <fullName evidence="1">CoA-binding domain-containing protein</fullName>
    </recommendedName>
</protein>
<dbReference type="Pfam" id="PF13380">
    <property type="entry name" value="CoA_binding_2"/>
    <property type="match status" value="1"/>
</dbReference>
<reference evidence="2 3" key="1">
    <citation type="submission" date="2017-06" db="EMBL/GenBank/DDBJ databases">
        <authorList>
            <person name="Kim H.J."/>
            <person name="Triplett B.A."/>
        </authorList>
    </citation>
    <scope>NUCLEOTIDE SEQUENCE [LARGE SCALE GENOMIC DNA]</scope>
    <source>
        <strain evidence="2 3">DSM 19316</strain>
    </source>
</reference>
<dbReference type="Gene3D" id="3.40.50.720">
    <property type="entry name" value="NAD(P)-binding Rossmann-like Domain"/>
    <property type="match status" value="1"/>
</dbReference>
<dbReference type="Proteomes" id="UP000198297">
    <property type="component" value="Unassembled WGS sequence"/>
</dbReference>
<accession>A0A238UTZ5</accession>
<dbReference type="SUPFAM" id="SSF51735">
    <property type="entry name" value="NAD(P)-binding Rossmann-fold domains"/>
    <property type="match status" value="1"/>
</dbReference>
<proteinExistence type="predicted"/>
<evidence type="ECO:0000259" key="1">
    <source>
        <dbReference type="SMART" id="SM00881"/>
    </source>
</evidence>
<evidence type="ECO:0000313" key="3">
    <source>
        <dbReference type="Proteomes" id="UP000198297"/>
    </source>
</evidence>
<dbReference type="AlphaFoldDB" id="A0A238UTZ5"/>
<name>A0A238UTZ5_HALEZ</name>
<gene>
    <name evidence="2" type="ORF">SAMN06266787_101366</name>
</gene>
<evidence type="ECO:0000313" key="2">
    <source>
        <dbReference type="EMBL" id="SNR25197.1"/>
    </source>
</evidence>
<dbReference type="PANTHER" id="PTHR33303:SF2">
    <property type="entry name" value="COA-BINDING DOMAIN-CONTAINING PROTEIN"/>
    <property type="match status" value="1"/>
</dbReference>
<dbReference type="PANTHER" id="PTHR33303">
    <property type="entry name" value="CYTOPLASMIC PROTEIN-RELATED"/>
    <property type="match status" value="1"/>
</dbReference>
<dbReference type="InterPro" id="IPR003781">
    <property type="entry name" value="CoA-bd"/>
</dbReference>